<dbReference type="OrthoDB" id="3211671at2759"/>
<proteinExistence type="predicted"/>
<feature type="compositionally biased region" description="Polar residues" evidence="1">
    <location>
        <begin position="343"/>
        <end position="352"/>
    </location>
</feature>
<feature type="compositionally biased region" description="Basic and acidic residues" evidence="1">
    <location>
        <begin position="423"/>
        <end position="434"/>
    </location>
</feature>
<feature type="compositionally biased region" description="Basic and acidic residues" evidence="1">
    <location>
        <begin position="330"/>
        <end position="342"/>
    </location>
</feature>
<dbReference type="EMBL" id="JH971420">
    <property type="protein sequence ID" value="EKM75085.1"/>
    <property type="molecule type" value="Genomic_DNA"/>
</dbReference>
<name>K5XKS4_AGABU</name>
<dbReference type="InParanoid" id="K5XKS4"/>
<sequence>MSQMMTDYFPTDPTRQSGKQTMLAKNGLSLESNLIRIEWKSGDITWLPYHKVDHLTALKQYLEACGIETINELKIGRKVSSSVDDQVQLGCLEFEDVFKSSDEQYDSLVPFDSFLFLILSFFIFEYPSFLFYLLNMPEVAWRPSRSLVNTLKTHFPFIYAGEPTIWTIRDITVTNPITGRPLIRQFSPSLMRSYNMFDAHIRNFEYDHTSPVGYSEFAHIFNAHADHTPFGYSYWDNSKKMWIVPPRKNISFSDLDLLEFALAVPPGKNAALIGLGLADSNGHTNDDYVINMTKAMVSRLTRDENERTMQSGVGPLRSKDRIGLRRGKAKPYDRNADRKEENGSGNLTTGANTPIIHPSTLANPREDFSLMELDDYNNVFSPIAPTVLLPNDSGSTPGVTNTLASASKSISASSSTSTSTTKPVEDTSSKSKDK</sequence>
<gene>
    <name evidence="2" type="ORF">AGABI1DRAFT_95186</name>
</gene>
<evidence type="ECO:0000313" key="3">
    <source>
        <dbReference type="Proteomes" id="UP000008493"/>
    </source>
</evidence>
<dbReference type="HOGENOM" id="CLU_631580_0_0_1"/>
<evidence type="ECO:0000256" key="1">
    <source>
        <dbReference type="SAM" id="MobiDB-lite"/>
    </source>
</evidence>
<dbReference type="KEGG" id="abp:AGABI1DRAFT95186"/>
<accession>K5XKS4</accession>
<protein>
    <submittedName>
        <fullName evidence="2">Uncharacterized protein</fullName>
    </submittedName>
</protein>
<organism evidence="2 3">
    <name type="scientific">Agaricus bisporus var. burnettii (strain JB137-S8 / ATCC MYA-4627 / FGSC 10392)</name>
    <name type="common">White button mushroom</name>
    <dbReference type="NCBI Taxonomy" id="597362"/>
    <lineage>
        <taxon>Eukaryota</taxon>
        <taxon>Fungi</taxon>
        <taxon>Dikarya</taxon>
        <taxon>Basidiomycota</taxon>
        <taxon>Agaricomycotina</taxon>
        <taxon>Agaricomycetes</taxon>
        <taxon>Agaricomycetidae</taxon>
        <taxon>Agaricales</taxon>
        <taxon>Agaricineae</taxon>
        <taxon>Agaricaceae</taxon>
        <taxon>Agaricus</taxon>
    </lineage>
</organism>
<feature type="region of interest" description="Disordered" evidence="1">
    <location>
        <begin position="304"/>
        <end position="360"/>
    </location>
</feature>
<dbReference type="RefSeq" id="XP_007334312.1">
    <property type="nucleotide sequence ID" value="XM_007334250.1"/>
</dbReference>
<dbReference type="AlphaFoldDB" id="K5XKS4"/>
<feature type="compositionally biased region" description="Low complexity" evidence="1">
    <location>
        <begin position="402"/>
        <end position="421"/>
    </location>
</feature>
<dbReference type="GeneID" id="18832619"/>
<keyword evidence="3" id="KW-1185">Reference proteome</keyword>
<reference evidence="3" key="1">
    <citation type="journal article" date="2012" name="Proc. Natl. Acad. Sci. U.S.A.">
        <title>Genome sequence of the button mushroom Agaricus bisporus reveals mechanisms governing adaptation to a humic-rich ecological niche.</title>
        <authorList>
            <person name="Morin E."/>
            <person name="Kohler A."/>
            <person name="Baker A.R."/>
            <person name="Foulongne-Oriol M."/>
            <person name="Lombard V."/>
            <person name="Nagy L.G."/>
            <person name="Ohm R.A."/>
            <person name="Patyshakuliyeva A."/>
            <person name="Brun A."/>
            <person name="Aerts A.L."/>
            <person name="Bailey A.M."/>
            <person name="Billette C."/>
            <person name="Coutinho P.M."/>
            <person name="Deakin G."/>
            <person name="Doddapaneni H."/>
            <person name="Floudas D."/>
            <person name="Grimwood J."/>
            <person name="Hilden K."/>
            <person name="Kuees U."/>
            <person name="LaButti K.M."/>
            <person name="Lapidus A."/>
            <person name="Lindquist E.A."/>
            <person name="Lucas S.M."/>
            <person name="Murat C."/>
            <person name="Riley R.W."/>
            <person name="Salamov A.A."/>
            <person name="Schmutz J."/>
            <person name="Subramanian V."/>
            <person name="Woesten H.A.B."/>
            <person name="Xu J."/>
            <person name="Eastwood D.C."/>
            <person name="Foster G.D."/>
            <person name="Sonnenberg A.S."/>
            <person name="Cullen D."/>
            <person name="de Vries R.P."/>
            <person name="Lundell T."/>
            <person name="Hibbett D.S."/>
            <person name="Henrissat B."/>
            <person name="Burton K.S."/>
            <person name="Kerrigan R.W."/>
            <person name="Challen M.P."/>
            <person name="Grigoriev I.V."/>
            <person name="Martin F."/>
        </authorList>
    </citation>
    <scope>NUCLEOTIDE SEQUENCE [LARGE SCALE GENOMIC DNA]</scope>
    <source>
        <strain evidence="3">JB137-S8 / ATCC MYA-4627 / FGSC 10392</strain>
    </source>
</reference>
<dbReference type="Proteomes" id="UP000008493">
    <property type="component" value="Unassembled WGS sequence"/>
</dbReference>
<evidence type="ECO:0000313" key="2">
    <source>
        <dbReference type="EMBL" id="EKM75085.1"/>
    </source>
</evidence>
<feature type="region of interest" description="Disordered" evidence="1">
    <location>
        <begin position="396"/>
        <end position="434"/>
    </location>
</feature>